<protein>
    <submittedName>
        <fullName evidence="1">Uncharacterized protein</fullName>
    </submittedName>
</protein>
<reference evidence="1" key="1">
    <citation type="journal article" date="2015" name="Nature">
        <title>Complex archaea that bridge the gap between prokaryotes and eukaryotes.</title>
        <authorList>
            <person name="Spang A."/>
            <person name="Saw J.H."/>
            <person name="Jorgensen S.L."/>
            <person name="Zaremba-Niedzwiedzka K."/>
            <person name="Martijn J."/>
            <person name="Lind A.E."/>
            <person name="van Eijk R."/>
            <person name="Schleper C."/>
            <person name="Guy L."/>
            <person name="Ettema T.J."/>
        </authorList>
    </citation>
    <scope>NUCLEOTIDE SEQUENCE</scope>
</reference>
<evidence type="ECO:0000313" key="1">
    <source>
        <dbReference type="EMBL" id="KKN43351.1"/>
    </source>
</evidence>
<sequence>MGILEEMFGAQLQARQQQAFPPLLPGLDLGLDLLGGLGGASPGIAPISPMDVIKPPLACEKTGKARWARYKSTMFLQSLREEIDEWLKL</sequence>
<name>A0A0F9T2Y2_9ZZZZ</name>
<proteinExistence type="predicted"/>
<accession>A0A0F9T2Y2</accession>
<organism evidence="1">
    <name type="scientific">marine sediment metagenome</name>
    <dbReference type="NCBI Taxonomy" id="412755"/>
    <lineage>
        <taxon>unclassified sequences</taxon>
        <taxon>metagenomes</taxon>
        <taxon>ecological metagenomes</taxon>
    </lineage>
</organism>
<dbReference type="AlphaFoldDB" id="A0A0F9T2Y2"/>
<comment type="caution">
    <text evidence="1">The sequence shown here is derived from an EMBL/GenBank/DDBJ whole genome shotgun (WGS) entry which is preliminary data.</text>
</comment>
<gene>
    <name evidence="1" type="ORF">LCGC14_0704080</name>
</gene>
<dbReference type="EMBL" id="LAZR01001517">
    <property type="protein sequence ID" value="KKN43351.1"/>
    <property type="molecule type" value="Genomic_DNA"/>
</dbReference>